<proteinExistence type="predicted"/>
<evidence type="ECO:0000313" key="2">
    <source>
        <dbReference type="EMBL" id="AHZ10105.1"/>
    </source>
</evidence>
<feature type="region of interest" description="Disordered" evidence="1">
    <location>
        <begin position="1"/>
        <end position="22"/>
    </location>
</feature>
<organism evidence="2 3">
    <name type="scientific">Bacillus phage Hakuna</name>
    <dbReference type="NCBI Taxonomy" id="1486659"/>
    <lineage>
        <taxon>Viruses</taxon>
        <taxon>Duplodnaviria</taxon>
        <taxon>Heunggongvirae</taxon>
        <taxon>Uroviricota</taxon>
        <taxon>Caudoviricetes</taxon>
        <taxon>Herelleviridae</taxon>
        <taxon>Bastillevirinae</taxon>
        <taxon>Wphvirus</taxon>
        <taxon>Wphvirus hakuna</taxon>
    </lineage>
</organism>
<reference evidence="3" key="1">
    <citation type="submission" date="2014-09" db="EMBL/GenBank/DDBJ databases">
        <authorList>
            <person name="Sauder A.B."/>
            <person name="McKenzie Q.R."/>
            <person name="Temple L.M."/>
            <person name="Alexis B.K."/>
            <person name="Al-Atrache Z."/>
            <person name="Lewis L.O."/>
            <person name="Loesser-Casey K.E."/>
            <person name="Mitchell K.J."/>
        </authorList>
    </citation>
    <scope>NUCLEOTIDE SEQUENCE [LARGE SCALE GENOMIC DNA]</scope>
</reference>
<name>A0A024B0W9_9CAUD</name>
<protein>
    <submittedName>
        <fullName evidence="2">Uncharacterized protein</fullName>
    </submittedName>
</protein>
<sequence length="212" mass="24167">MARKPRKPRKVPKLLRGGQDTSRALNNIGKALQQQALQSTAKQLSESLPEGYELKQRPKYLEVTEKRLTGMGVVDLKPMFAKSPKRKFSKNGGWYLDVPIRRKARGMSRRMYDQLRAVDMGGQQKINIISDYLYDNRGVSDAPLLNYKPKSNTITKIASGKGRHDYVAFRRVSNNSSPTSWIVNRDKVTVANTSKTFVANVNRLMKYNMKNM</sequence>
<dbReference type="RefSeq" id="YP_009036536.1">
    <property type="nucleotide sequence ID" value="NC_024213.1"/>
</dbReference>
<dbReference type="Proteomes" id="UP000026900">
    <property type="component" value="Segment"/>
</dbReference>
<dbReference type="EMBL" id="KJ489399">
    <property type="protein sequence ID" value="AHZ10105.1"/>
    <property type="molecule type" value="Genomic_DNA"/>
</dbReference>
<evidence type="ECO:0000256" key="1">
    <source>
        <dbReference type="SAM" id="MobiDB-lite"/>
    </source>
</evidence>
<feature type="compositionally biased region" description="Basic residues" evidence="1">
    <location>
        <begin position="1"/>
        <end position="13"/>
    </location>
</feature>
<dbReference type="GeneID" id="19526087"/>
<dbReference type="KEGG" id="vg:19526087"/>
<evidence type="ECO:0000313" key="3">
    <source>
        <dbReference type="Proteomes" id="UP000026900"/>
    </source>
</evidence>
<accession>A0A024B0W9</accession>
<keyword evidence="3" id="KW-1185">Reference proteome</keyword>